<dbReference type="Pfam" id="PF09043">
    <property type="entry name" value="Lys-AminoMut_A"/>
    <property type="match status" value="1"/>
</dbReference>
<accession>A0A9D1L868</accession>
<evidence type="ECO:0000259" key="1">
    <source>
        <dbReference type="Pfam" id="PF09043"/>
    </source>
</evidence>
<dbReference type="SUPFAM" id="SSF51703">
    <property type="entry name" value="Cobalamin (vitamin B12)-dependent enzymes"/>
    <property type="match status" value="1"/>
</dbReference>
<dbReference type="EMBL" id="DVMO01000006">
    <property type="protein sequence ID" value="HIU26872.1"/>
    <property type="molecule type" value="Genomic_DNA"/>
</dbReference>
<dbReference type="AlphaFoldDB" id="A0A9D1L868"/>
<proteinExistence type="predicted"/>
<reference evidence="2" key="2">
    <citation type="journal article" date="2021" name="PeerJ">
        <title>Extensive microbial diversity within the chicken gut microbiome revealed by metagenomics and culture.</title>
        <authorList>
            <person name="Gilroy R."/>
            <person name="Ravi A."/>
            <person name="Getino M."/>
            <person name="Pursley I."/>
            <person name="Horton D.L."/>
            <person name="Alikhan N.F."/>
            <person name="Baker D."/>
            <person name="Gharbi K."/>
            <person name="Hall N."/>
            <person name="Watson M."/>
            <person name="Adriaenssens E.M."/>
            <person name="Foster-Nyarko E."/>
            <person name="Jarju S."/>
            <person name="Secka A."/>
            <person name="Antonio M."/>
            <person name="Oren A."/>
            <person name="Chaudhuri R.R."/>
            <person name="La Ragione R."/>
            <person name="Hildebrand F."/>
            <person name="Pallen M.J."/>
        </authorList>
    </citation>
    <scope>NUCLEOTIDE SEQUENCE</scope>
    <source>
        <strain evidence="2">11300</strain>
    </source>
</reference>
<organism evidence="2 3">
    <name type="scientific">Candidatus Fimisoma avicola</name>
    <dbReference type="NCBI Taxonomy" id="2840826"/>
    <lineage>
        <taxon>Bacteria</taxon>
        <taxon>Bacillati</taxon>
        <taxon>Bacillota</taxon>
        <taxon>Clostridia</taxon>
        <taxon>Eubacteriales</taxon>
        <taxon>Candidatus Fimisoma</taxon>
    </lineage>
</organism>
<name>A0A9D1L868_9FIRM</name>
<feature type="domain" description="D-Lysine 5,6-aminomutase alpha subunit" evidence="1">
    <location>
        <begin position="5"/>
        <end position="511"/>
    </location>
</feature>
<comment type="caution">
    <text evidence="2">The sequence shown here is derived from an EMBL/GenBank/DDBJ whole genome shotgun (WGS) entry which is preliminary data.</text>
</comment>
<gene>
    <name evidence="2" type="ORF">IAD16_00635</name>
</gene>
<protein>
    <submittedName>
        <fullName evidence="2">Lysine 5,6-aminomutase subunit alpha</fullName>
    </submittedName>
</protein>
<dbReference type="InterPro" id="IPR016176">
    <property type="entry name" value="Cbl-dep_enz_cat"/>
</dbReference>
<dbReference type="InterPro" id="IPR037086">
    <property type="entry name" value="Lys-AminoMut_asu_sf"/>
</dbReference>
<dbReference type="InterPro" id="IPR015130">
    <property type="entry name" value="Lys-AminoMut_A"/>
</dbReference>
<evidence type="ECO:0000313" key="3">
    <source>
        <dbReference type="Proteomes" id="UP000824091"/>
    </source>
</evidence>
<evidence type="ECO:0000313" key="2">
    <source>
        <dbReference type="EMBL" id="HIU26872.1"/>
    </source>
</evidence>
<dbReference type="Proteomes" id="UP000824091">
    <property type="component" value="Unassembled WGS sequence"/>
</dbReference>
<dbReference type="Gene3D" id="3.20.20.440">
    <property type="entry name" value="D-Lysine 5,6-aminomutase alpha subunit"/>
    <property type="match status" value="1"/>
</dbReference>
<dbReference type="GO" id="GO:0031419">
    <property type="term" value="F:cobalamin binding"/>
    <property type="evidence" value="ECO:0007669"/>
    <property type="project" value="InterPro"/>
</dbReference>
<dbReference type="GO" id="GO:0003824">
    <property type="term" value="F:catalytic activity"/>
    <property type="evidence" value="ECO:0007669"/>
    <property type="project" value="InterPro"/>
</dbReference>
<reference evidence="2" key="1">
    <citation type="submission" date="2020-10" db="EMBL/GenBank/DDBJ databases">
        <authorList>
            <person name="Gilroy R."/>
        </authorList>
    </citation>
    <scope>NUCLEOTIDE SEQUENCE</scope>
    <source>
        <strain evidence="2">11300</strain>
    </source>
</reference>
<sequence length="517" mass="57396">MKSKLNLDQKVVDSARQHAANIAHDMQEFIDRHTTVSTERTIVRLLGVDGVDDVDTPLPNVVVDQIKDAGALPTGAAYLMGNAMVQTGKTPQEIAEDMAAGKLDITKLPTCTQEEAAEALKPVIKKTFEKIDAQIAKRKEYLSTIGEGPEPYIYVIVATGNIYEDVVQAQAAARQGADVIAVIRTTAQSLLDYVPYGPTTEGFGGTYATQENFRIMRKALDEVGEEVGRYIRLCNYSSGMCMPEIAAMGALERLDMMLNDAIYGILFRDINMQRTLVDQFMSRVIIGYCGIIFNSGEDNYLTTDDAIEAAHTVTASQFINEQFAVLANIPEEQMGLGHAFEMDPSTEDGFLLELAQAQMAREIFPKARLKYMPPTKFMTGNIFRGHLQDALFNLVTVWTHQSILLTGMLTEAIHTPFMQDRYLSIENAKYIFNNCRHIGDEIEFKEGGIIQSRAHEVLKKADDLLAEVEKEGLFSTIEKGIFGGVKRPFDGGHGLEGVCTKGENYFNPFIPLFMDHK</sequence>